<keyword evidence="1" id="KW-0812">Transmembrane</keyword>
<feature type="transmembrane region" description="Helical" evidence="1">
    <location>
        <begin position="1258"/>
        <end position="1276"/>
    </location>
</feature>
<organism evidence="3 4">
    <name type="scientific">Bodo saltans</name>
    <name type="common">Flagellated protozoan</name>
    <dbReference type="NCBI Taxonomy" id="75058"/>
    <lineage>
        <taxon>Eukaryota</taxon>
        <taxon>Discoba</taxon>
        <taxon>Euglenozoa</taxon>
        <taxon>Kinetoplastea</taxon>
        <taxon>Metakinetoplastina</taxon>
        <taxon>Eubodonida</taxon>
        <taxon>Bodonidae</taxon>
        <taxon>Bodo</taxon>
    </lineage>
</organism>
<dbReference type="Proteomes" id="UP000051952">
    <property type="component" value="Unassembled WGS sequence"/>
</dbReference>
<proteinExistence type="predicted"/>
<protein>
    <submittedName>
        <fullName evidence="3">Membrane-associated protein, putative</fullName>
    </submittedName>
</protein>
<feature type="transmembrane region" description="Helical" evidence="1">
    <location>
        <begin position="1288"/>
        <end position="1311"/>
    </location>
</feature>
<keyword evidence="4" id="KW-1185">Reference proteome</keyword>
<keyword evidence="1" id="KW-1133">Transmembrane helix</keyword>
<dbReference type="EMBL" id="CYKH01001761">
    <property type="protein sequence ID" value="CUG89711.1"/>
    <property type="molecule type" value="Genomic_DNA"/>
</dbReference>
<evidence type="ECO:0000313" key="3">
    <source>
        <dbReference type="EMBL" id="CUG89711.1"/>
    </source>
</evidence>
<feature type="chain" id="PRO_5006622306" evidence="2">
    <location>
        <begin position="36"/>
        <end position="1382"/>
    </location>
</feature>
<feature type="transmembrane region" description="Helical" evidence="1">
    <location>
        <begin position="679"/>
        <end position="699"/>
    </location>
</feature>
<gene>
    <name evidence="3" type="ORF">BSAL_22985</name>
</gene>
<dbReference type="VEuPathDB" id="TriTrypDB:BSAL_22985"/>
<accession>A0A0S4JGQ5</accession>
<reference evidence="4" key="1">
    <citation type="submission" date="2015-09" db="EMBL/GenBank/DDBJ databases">
        <authorList>
            <consortium name="Pathogen Informatics"/>
        </authorList>
    </citation>
    <scope>NUCLEOTIDE SEQUENCE [LARGE SCALE GENOMIC DNA]</scope>
    <source>
        <strain evidence="4">Lake Konstanz</strain>
    </source>
</reference>
<feature type="transmembrane region" description="Helical" evidence="1">
    <location>
        <begin position="1013"/>
        <end position="1037"/>
    </location>
</feature>
<name>A0A0S4JGQ5_BODSA</name>
<feature type="transmembrane region" description="Helical" evidence="1">
    <location>
        <begin position="1225"/>
        <end position="1246"/>
    </location>
</feature>
<evidence type="ECO:0000313" key="4">
    <source>
        <dbReference type="Proteomes" id="UP000051952"/>
    </source>
</evidence>
<keyword evidence="2" id="KW-0732">Signal</keyword>
<sequence>MHSTRVPCASVVSMPCLILVQWIASIVVCSQLVAAQGRHNCTNSTLSASEVFTIESNRAYLFEDCESSGLHPFILLGVTSSSDSSSIVLENVSVVVRRGNVLPLLILNHRSTKHEVKNISIVVIDVFVNRTLILDNELPGVLPSSLSFFYLRGTLSIIENVQLIITGCHITLNVNTTNVRIISAVNFLLHVDNGATEASQVRDIMISVCNRSDISIEVRSTKILTCFGLVGFAFAGRSNASNLQFSVVDGSSLSLLIDVQHVVTVFSDSLEPALFWIRCQQDQVGQPFIQRCSISKVDVSLIPAAYSLLPSSPAASNARISVQMLLPAKNNISDSVSLARITHFFLAANILLSLDAAEVVLRCVCAGSGCGEVPRGVENVQDGDLLARIFHVRGARVTNQTLGFESEIHNMTLQFLSSASVSSILIEASKTGFLGAVGYAREVRNVSFLCRSPNWWNMTLIGRGIGVGQSTRDLGVFELSSATGALDIAVFMENINLDIFALSQDCMLIVTPVVSLIGNISQVNINITNVTMFANVSGGTTYVLLDPRFTHSVEFFTAVSTFVSITPQDQVVVEGRQLSIHISDSTIQACHTSNRPASPPFLPPVIGSVVAALNIPRSLEDCVIELNYVNVKRRFPESAGPLSWYKLPVKEGSILVNVTTLLAGRDPTTTLMGVSNVPFFKIIAVAAFGGSASLLTITFNNVRTAVRHSSVSYDPRLLSGVGGSTTAESVEVLTLYLLPWLMNNSTFHTTDCVTPSTPTTRRYSFGAFISLMVSTYMENTTLAFSNVSLGFSALLALAYQGTLTMVYGSAAMQFVNVAVEGRESATQQQQQHAVIIAVNGANISVSQPGNIIATSSPSTSLTMAPLYVSHSSFRNFGTLLPLDVWLAPSPEVRGGTTPYIQLGCNLWNDAPMAPRVLMTTTNNSQYIDMSSVSYPMSRYNASVTCDGLSTATSSEDESIPPAASASITVVIGTVGGVLSSAAMLDAQGLAVLGLSESCSPPTLRDSSASASQYLISPFYSLGIAAIVFGNLGLFVVLHGTHRVLVALLRKRQVQAKPMTLFSQMGENSSLVPFKATQPSIPIPLRPEVAYKFPNHSILVATMLAPGVVHGGTRGLFSGDVLSTTAGIVAAFVLAAGVWWRVRAGRSRDATKLKYVPYKYAVLRSAAVPHYALPLGQWGPPAARATHGRLRGAIRSGCEWLSAQSLCVGLVVQVVASIPVPTSWCVGLWFLLSLVQVVGAAIVIAFRPARAPLSDWLQVCGYGFAAALQIIVGLTSMEVLDQQDGATLSALSLCVMAVSACKACHAGVVFMWEQRQERHAAMDTGPLAVTDIPMMMTASSRRALRSAPIMMNIRIREALKELVVAACAKAQQKDEKNICMSEV</sequence>
<evidence type="ECO:0000256" key="2">
    <source>
        <dbReference type="SAM" id="SignalP"/>
    </source>
</evidence>
<feature type="transmembrane region" description="Helical" evidence="1">
    <location>
        <begin position="1120"/>
        <end position="1141"/>
    </location>
</feature>
<feature type="transmembrane region" description="Helical" evidence="1">
    <location>
        <begin position="1199"/>
        <end position="1219"/>
    </location>
</feature>
<keyword evidence="1" id="KW-0472">Membrane</keyword>
<evidence type="ECO:0000256" key="1">
    <source>
        <dbReference type="SAM" id="Phobius"/>
    </source>
</evidence>
<feature type="signal peptide" evidence="2">
    <location>
        <begin position="1"/>
        <end position="35"/>
    </location>
</feature>